<dbReference type="PANTHER" id="PTHR23239">
    <property type="entry name" value="INTERMEDIATE FILAMENT"/>
    <property type="match status" value="1"/>
</dbReference>
<gene>
    <name evidence="10" type="primary">KRT19_5</name>
    <name evidence="10" type="ORF">P7K49_020046</name>
</gene>
<protein>
    <recommendedName>
        <fullName evidence="6">Keratin, type I cytoskeletal 19</fullName>
    </recommendedName>
    <alternativeName>
        <fullName evidence="7">Cytokeratin-19</fullName>
    </alternativeName>
    <alternativeName>
        <fullName evidence="8">Keratin-19</fullName>
    </alternativeName>
</protein>
<keyword evidence="1" id="KW-0597">Phosphoprotein</keyword>
<evidence type="ECO:0000256" key="3">
    <source>
        <dbReference type="ARBA" id="ARBA00022754"/>
    </source>
</evidence>
<organism evidence="10 11">
    <name type="scientific">Saguinus oedipus</name>
    <name type="common">Cotton-top tamarin</name>
    <name type="synonym">Oedipomidas oedipus</name>
    <dbReference type="NCBI Taxonomy" id="9490"/>
    <lineage>
        <taxon>Eukaryota</taxon>
        <taxon>Metazoa</taxon>
        <taxon>Chordata</taxon>
        <taxon>Craniata</taxon>
        <taxon>Vertebrata</taxon>
        <taxon>Euteleostomi</taxon>
        <taxon>Mammalia</taxon>
        <taxon>Eutheria</taxon>
        <taxon>Euarchontoglires</taxon>
        <taxon>Primates</taxon>
        <taxon>Haplorrhini</taxon>
        <taxon>Platyrrhini</taxon>
        <taxon>Cebidae</taxon>
        <taxon>Callitrichinae</taxon>
        <taxon>Saguinus</taxon>
    </lineage>
</organism>
<evidence type="ECO:0000256" key="1">
    <source>
        <dbReference type="ARBA" id="ARBA00022553"/>
    </source>
</evidence>
<comment type="function">
    <text evidence="5">Involved in the organization of myofibers. Together with KRT8, helps to link the contractile apparatus to dystrophin at the costameres of striated muscle.</text>
</comment>
<dbReference type="PROSITE" id="PS51842">
    <property type="entry name" value="IF_ROD_2"/>
    <property type="match status" value="1"/>
</dbReference>
<keyword evidence="2" id="KW-0416">Keratin</keyword>
<dbReference type="EMBL" id="JASSZA010000009">
    <property type="protein sequence ID" value="KAK2102379.1"/>
    <property type="molecule type" value="Genomic_DNA"/>
</dbReference>
<dbReference type="Gene3D" id="1.20.5.500">
    <property type="entry name" value="Single helix bin"/>
    <property type="match status" value="1"/>
</dbReference>
<accession>A0ABQ9UZ42</accession>
<evidence type="ECO:0000313" key="11">
    <source>
        <dbReference type="Proteomes" id="UP001266305"/>
    </source>
</evidence>
<proteinExistence type="predicted"/>
<dbReference type="InterPro" id="IPR002957">
    <property type="entry name" value="Keratin_I"/>
</dbReference>
<keyword evidence="3" id="KW-0403">Intermediate filament</keyword>
<evidence type="ECO:0000256" key="8">
    <source>
        <dbReference type="ARBA" id="ARBA00042489"/>
    </source>
</evidence>
<evidence type="ECO:0000259" key="9">
    <source>
        <dbReference type="PROSITE" id="PS51842"/>
    </source>
</evidence>
<dbReference type="Gene3D" id="1.20.5.1160">
    <property type="entry name" value="Vasodilator-stimulated phosphoprotein"/>
    <property type="match status" value="1"/>
</dbReference>
<comment type="caution">
    <text evidence="10">The sequence shown here is derived from an EMBL/GenBank/DDBJ whole genome shotgun (WGS) entry which is preliminary data.</text>
</comment>
<reference evidence="10 11" key="1">
    <citation type="submission" date="2023-05" db="EMBL/GenBank/DDBJ databases">
        <title>B98-5 Cell Line De Novo Hybrid Assembly: An Optical Mapping Approach.</title>
        <authorList>
            <person name="Kananen K."/>
            <person name="Auerbach J.A."/>
            <person name="Kautto E."/>
            <person name="Blachly J.S."/>
        </authorList>
    </citation>
    <scope>NUCLEOTIDE SEQUENCE [LARGE SCALE GENOMIC DNA]</scope>
    <source>
        <strain evidence="10">B95-8</strain>
        <tissue evidence="10">Cell line</tissue>
    </source>
</reference>
<evidence type="ECO:0000256" key="6">
    <source>
        <dbReference type="ARBA" id="ARBA00040324"/>
    </source>
</evidence>
<dbReference type="PANTHER" id="PTHR23239:SF14">
    <property type="entry name" value="KERATIN, TYPE I CYTOSKELETAL 19"/>
    <property type="match status" value="1"/>
</dbReference>
<dbReference type="PRINTS" id="PR01248">
    <property type="entry name" value="TYPE1KERATIN"/>
</dbReference>
<evidence type="ECO:0000256" key="5">
    <source>
        <dbReference type="ARBA" id="ARBA00037562"/>
    </source>
</evidence>
<dbReference type="SUPFAM" id="SSF64593">
    <property type="entry name" value="Intermediate filament protein, coiled coil region"/>
    <property type="match status" value="1"/>
</dbReference>
<name>A0ABQ9UZ42_SAGOE</name>
<dbReference type="SMART" id="SM01391">
    <property type="entry name" value="Filament"/>
    <property type="match status" value="1"/>
</dbReference>
<sequence length="257" mass="28530">MACLCPLPSLCPSPPSGGYSGILAQSDGLPVGNKKLTMQNLNDHLASYLDKVHTLKAANSELEKQGPGPSCDYSHCYKTIEDLRDKILGATIENSKTVLQIGNAHLATDDFQTKFEIQQALRMSMEADINGLHRVLEEVTLARTDLEVPIKGLKEELDYLKKNHEEKISALRGQVGGQVNVEVDSAPATNLAKILNDRQSQHEVMVEQNQKDAEARFTSRTEELNWKVAVHTQQPQVSRSEVTDLWCTLQSLEIELQ</sequence>
<evidence type="ECO:0000256" key="7">
    <source>
        <dbReference type="ARBA" id="ARBA00041710"/>
    </source>
</evidence>
<dbReference type="Pfam" id="PF00038">
    <property type="entry name" value="Filament"/>
    <property type="match status" value="1"/>
</dbReference>
<evidence type="ECO:0000313" key="10">
    <source>
        <dbReference type="EMBL" id="KAK2102379.1"/>
    </source>
</evidence>
<keyword evidence="4" id="KW-0175">Coiled coil</keyword>
<dbReference type="Proteomes" id="UP001266305">
    <property type="component" value="Unassembled WGS sequence"/>
</dbReference>
<evidence type="ECO:0000256" key="2">
    <source>
        <dbReference type="ARBA" id="ARBA00022744"/>
    </source>
</evidence>
<feature type="domain" description="IF rod" evidence="9">
    <location>
        <begin position="34"/>
        <end position="257"/>
    </location>
</feature>
<dbReference type="InterPro" id="IPR039008">
    <property type="entry name" value="IF_rod_dom"/>
</dbReference>
<keyword evidence="11" id="KW-1185">Reference proteome</keyword>
<evidence type="ECO:0000256" key="4">
    <source>
        <dbReference type="ARBA" id="ARBA00023054"/>
    </source>
</evidence>